<comment type="similarity">
    <text evidence="6">Belongs to the cullin family.</text>
</comment>
<evidence type="ECO:0000313" key="8">
    <source>
        <dbReference type="EMBL" id="KAA8902382.1"/>
    </source>
</evidence>
<dbReference type="GO" id="GO:0031625">
    <property type="term" value="F:ubiquitin protein ligase binding"/>
    <property type="evidence" value="ECO:0007669"/>
    <property type="project" value="InterPro"/>
</dbReference>
<dbReference type="VEuPathDB" id="FungiDB:DIURU_002836"/>
<dbReference type="Pfam" id="PF08672">
    <property type="entry name" value="ANAPC2"/>
    <property type="match status" value="1"/>
</dbReference>
<evidence type="ECO:0000256" key="5">
    <source>
        <dbReference type="ARBA" id="ARBA00023306"/>
    </source>
</evidence>
<dbReference type="SMART" id="SM00182">
    <property type="entry name" value="CULLIN"/>
    <property type="match status" value="1"/>
</dbReference>
<evidence type="ECO:0000259" key="7">
    <source>
        <dbReference type="PROSITE" id="PS50069"/>
    </source>
</evidence>
<dbReference type="Proteomes" id="UP000449547">
    <property type="component" value="Unassembled WGS sequence"/>
</dbReference>
<dbReference type="SUPFAM" id="SSF75632">
    <property type="entry name" value="Cullin homology domain"/>
    <property type="match status" value="1"/>
</dbReference>
<keyword evidence="3" id="KW-0498">Mitosis</keyword>
<evidence type="ECO:0000256" key="1">
    <source>
        <dbReference type="ARBA" id="ARBA00016068"/>
    </source>
</evidence>
<dbReference type="PROSITE" id="PS50069">
    <property type="entry name" value="CULLIN_2"/>
    <property type="match status" value="1"/>
</dbReference>
<dbReference type="InterPro" id="IPR014786">
    <property type="entry name" value="ANAPC2_C"/>
</dbReference>
<comment type="caution">
    <text evidence="8">The sequence shown here is derived from an EMBL/GenBank/DDBJ whole genome shotgun (WGS) entry which is preliminary data.</text>
</comment>
<gene>
    <name evidence="8" type="ORF">DIURU_002836</name>
</gene>
<reference evidence="8 9" key="1">
    <citation type="submission" date="2019-07" db="EMBL/GenBank/DDBJ databases">
        <title>Genome assembly of two rare yeast pathogens: Diutina rugosa and Trichomonascus ciferrii.</title>
        <authorList>
            <person name="Mixao V."/>
            <person name="Saus E."/>
            <person name="Hansen A."/>
            <person name="Lass-Flor C."/>
            <person name="Gabaldon T."/>
        </authorList>
    </citation>
    <scope>NUCLEOTIDE SEQUENCE [LARGE SCALE GENOMIC DNA]</scope>
    <source>
        <strain evidence="8 9">CBS 613</strain>
    </source>
</reference>
<dbReference type="GO" id="GO:0006511">
    <property type="term" value="P:ubiquitin-dependent protein catabolic process"/>
    <property type="evidence" value="ECO:0007669"/>
    <property type="project" value="InterPro"/>
</dbReference>
<dbReference type="PANTHER" id="PTHR45957:SF1">
    <property type="entry name" value="ANAPHASE-PROMOTING COMPLEX SUBUNIT 2"/>
    <property type="match status" value="1"/>
</dbReference>
<keyword evidence="5" id="KW-0131">Cell cycle</keyword>
<dbReference type="Pfam" id="PF25773">
    <property type="entry name" value="TPR_ANAPC2"/>
    <property type="match status" value="1"/>
</dbReference>
<dbReference type="OrthoDB" id="5581181at2759"/>
<dbReference type="EMBL" id="SWFT01000090">
    <property type="protein sequence ID" value="KAA8902382.1"/>
    <property type="molecule type" value="Genomic_DNA"/>
</dbReference>
<organism evidence="8 9">
    <name type="scientific">Diutina rugosa</name>
    <name type="common">Yeast</name>
    <name type="synonym">Candida rugosa</name>
    <dbReference type="NCBI Taxonomy" id="5481"/>
    <lineage>
        <taxon>Eukaryota</taxon>
        <taxon>Fungi</taxon>
        <taxon>Dikarya</taxon>
        <taxon>Ascomycota</taxon>
        <taxon>Saccharomycotina</taxon>
        <taxon>Pichiomycetes</taxon>
        <taxon>Debaryomycetaceae</taxon>
        <taxon>Diutina</taxon>
    </lineage>
</organism>
<sequence length="734" mass="84311">MEVYLNAPTTKTMMASSQHIETIIPQPTLQGLCDNIHDNDNDIDLLLDWLRPFYPTTNATPIEPSPRIKSAMRSCLKDDVSVHEFVKLYINSIARAFSQHWVYGDLSLKEHLQRIRQIHQYYSFYCRHLRLSGYPAELLSSSIDSNLREYILNTDFLMKFNIWTQSYFFEDIEMTPCGSVPEVISTLSESSLKQVVYSTIITDAMSKIIGYVHRECRRQWSKQCLPQITEFVVHRLCPKISTVTLDGNYVDELMKIAHDQLVKLRIEEIFDIVYHHPGSIVALEELYMCLHIKPLHHDNATDVNMSTVAHLVNVSISSQAYQRNKLVEVFINRSRQMLLHSGRHTVSVILFYTRTIKAFLIIDPRGVLLDKVARPIRNYIKSRSDVINKLVHGMLDDSGSNDLKELAIEFRKGHSAFQNSHETDDMNWNPDPIDALPDFKKGKVADVIESLVSIFDSRNTFIDEFTACFSSRLLSNFESQIDDTIANLTLLKARFGRDSFSELDVMVRDIQESSRISRWISMDGFHGSVLSGHYWNNLESNVTFTLPSDLLKRFESYNAQYSAHRRGRKLKLIPHLGHVSVKLVFNNGISQKFDVTPLQATVIQAFNEDAEELSPSIVAQRCGMLEYNAAQALQFWVKMKVLRSLPNAMYVVNENYEQIESPEARVIFPFVQTILENIKVISFARLKPLLSLTVPRTDLDIGDMDDDRLRTVLRELVDFGRISMEGLTYKLSSS</sequence>
<evidence type="ECO:0000256" key="4">
    <source>
        <dbReference type="ARBA" id="ARBA00022786"/>
    </source>
</evidence>
<dbReference type="GO" id="GO:0070979">
    <property type="term" value="P:protein K11-linked ubiquitination"/>
    <property type="evidence" value="ECO:0007669"/>
    <property type="project" value="TreeGrafter"/>
</dbReference>
<name>A0A642UNE4_DIURU</name>
<protein>
    <recommendedName>
        <fullName evidence="1">Anaphase-promoting complex subunit 2</fullName>
    </recommendedName>
</protein>
<evidence type="ECO:0000256" key="3">
    <source>
        <dbReference type="ARBA" id="ARBA00022776"/>
    </source>
</evidence>
<dbReference type="GeneID" id="54781487"/>
<keyword evidence="9" id="KW-1185">Reference proteome</keyword>
<keyword evidence="4" id="KW-0833">Ubl conjugation pathway</keyword>
<dbReference type="PANTHER" id="PTHR45957">
    <property type="entry name" value="ANAPHASE-PROMOTING COMPLEX SUBUNIT 2"/>
    <property type="match status" value="1"/>
</dbReference>
<dbReference type="InterPro" id="IPR059120">
    <property type="entry name" value="Cullin-like_AB"/>
</dbReference>
<evidence type="ECO:0000256" key="2">
    <source>
        <dbReference type="ARBA" id="ARBA00022618"/>
    </source>
</evidence>
<dbReference type="Gene3D" id="3.30.230.130">
    <property type="entry name" value="Cullin, Chain C, Domain 2"/>
    <property type="match status" value="1"/>
</dbReference>
<dbReference type="Pfam" id="PF26557">
    <property type="entry name" value="Cullin_AB"/>
    <property type="match status" value="1"/>
</dbReference>
<keyword evidence="2" id="KW-0132">Cell division</keyword>
<dbReference type="InterPro" id="IPR044554">
    <property type="entry name" value="ANAPC2"/>
</dbReference>
<dbReference type="AlphaFoldDB" id="A0A642UNE4"/>
<evidence type="ECO:0000256" key="6">
    <source>
        <dbReference type="PROSITE-ProRule" id="PRU00330"/>
    </source>
</evidence>
<accession>A0A642UNE4</accession>
<proteinExistence type="inferred from homology"/>
<dbReference type="GO" id="GO:0007091">
    <property type="term" value="P:metaphase/anaphase transition of mitotic cell cycle"/>
    <property type="evidence" value="ECO:0007669"/>
    <property type="project" value="TreeGrafter"/>
</dbReference>
<evidence type="ECO:0000313" key="9">
    <source>
        <dbReference type="Proteomes" id="UP000449547"/>
    </source>
</evidence>
<dbReference type="GO" id="GO:0051301">
    <property type="term" value="P:cell division"/>
    <property type="evidence" value="ECO:0007669"/>
    <property type="project" value="UniProtKB-KW"/>
</dbReference>
<dbReference type="InterPro" id="IPR036317">
    <property type="entry name" value="Cullin_homology_sf"/>
</dbReference>
<feature type="domain" description="Cullin family profile" evidence="7">
    <location>
        <begin position="451"/>
        <end position="637"/>
    </location>
</feature>
<dbReference type="RefSeq" id="XP_034012367.1">
    <property type="nucleotide sequence ID" value="XM_034155531.1"/>
</dbReference>
<dbReference type="Gene3D" id="1.20.1310.10">
    <property type="entry name" value="Cullin Repeats"/>
    <property type="match status" value="1"/>
</dbReference>
<dbReference type="InterPro" id="IPR057975">
    <property type="entry name" value="TPR_ANAPC2"/>
</dbReference>
<dbReference type="OMA" id="ERYYEFP"/>
<dbReference type="GO" id="GO:0005680">
    <property type="term" value="C:anaphase-promoting complex"/>
    <property type="evidence" value="ECO:0007669"/>
    <property type="project" value="TreeGrafter"/>
</dbReference>
<dbReference type="InterPro" id="IPR016158">
    <property type="entry name" value="Cullin_homology"/>
</dbReference>